<dbReference type="AlphaFoldDB" id="A0A8D8IBR4"/>
<dbReference type="EMBL" id="HBUE01348724">
    <property type="protein sequence ID" value="CAG6601988.1"/>
    <property type="molecule type" value="Transcribed_RNA"/>
</dbReference>
<dbReference type="EMBL" id="HBUE01241672">
    <property type="protein sequence ID" value="CAG6549693.1"/>
    <property type="molecule type" value="Transcribed_RNA"/>
</dbReference>
<sequence>MKIRTRPGVPTSVRMARKGSCAVVQSFTSWTSLTKRPAGMCTAVVKSSRNGAIRESVGWYRVEITGVSVPRGINSTITAVTILMSASWDGTCVRTIATIRLGRMCAAVHVVLSFRRMSELAMILTNVSNRKMKISAEIWNAPTLTAVTSVSVRRAKNWTSTASAGRWISVPRTTEVVHTFVPSSIGKRTATVRTTWS</sequence>
<name>A0A8D8IBR4_CULPI</name>
<dbReference type="EMBL" id="HBUE01241674">
    <property type="protein sequence ID" value="CAG6549700.1"/>
    <property type="molecule type" value="Transcribed_RNA"/>
</dbReference>
<dbReference type="EMBL" id="HBUE01029652">
    <property type="protein sequence ID" value="CAG6455954.1"/>
    <property type="molecule type" value="Transcribed_RNA"/>
</dbReference>
<organism evidence="1">
    <name type="scientific">Culex pipiens</name>
    <name type="common">House mosquito</name>
    <dbReference type="NCBI Taxonomy" id="7175"/>
    <lineage>
        <taxon>Eukaryota</taxon>
        <taxon>Metazoa</taxon>
        <taxon>Ecdysozoa</taxon>
        <taxon>Arthropoda</taxon>
        <taxon>Hexapoda</taxon>
        <taxon>Insecta</taxon>
        <taxon>Pterygota</taxon>
        <taxon>Neoptera</taxon>
        <taxon>Endopterygota</taxon>
        <taxon>Diptera</taxon>
        <taxon>Nematocera</taxon>
        <taxon>Culicoidea</taxon>
        <taxon>Culicidae</taxon>
        <taxon>Culicinae</taxon>
        <taxon>Culicini</taxon>
        <taxon>Culex</taxon>
        <taxon>Culex</taxon>
    </lineage>
</organism>
<reference evidence="1" key="1">
    <citation type="submission" date="2021-05" db="EMBL/GenBank/DDBJ databases">
        <authorList>
            <person name="Alioto T."/>
            <person name="Alioto T."/>
            <person name="Gomez Garrido J."/>
        </authorList>
    </citation>
    <scope>NUCLEOTIDE SEQUENCE</scope>
</reference>
<evidence type="ECO:0000313" key="1">
    <source>
        <dbReference type="EMBL" id="CAG6549693.1"/>
    </source>
</evidence>
<dbReference type="EMBL" id="HBUE01348718">
    <property type="protein sequence ID" value="CAG6601974.1"/>
    <property type="molecule type" value="Transcribed_RNA"/>
</dbReference>
<dbReference type="EMBL" id="HBUE01241676">
    <property type="protein sequence ID" value="CAG6549703.1"/>
    <property type="molecule type" value="Transcribed_RNA"/>
</dbReference>
<dbReference type="EMBL" id="HBUE01348720">
    <property type="protein sequence ID" value="CAG6601981.1"/>
    <property type="molecule type" value="Transcribed_RNA"/>
</dbReference>
<dbReference type="EMBL" id="HBUE01348719">
    <property type="protein sequence ID" value="CAG6601978.1"/>
    <property type="molecule type" value="Transcribed_RNA"/>
</dbReference>
<dbReference type="EMBL" id="HBUE01241671">
    <property type="protein sequence ID" value="CAG6549689.1"/>
    <property type="molecule type" value="Transcribed_RNA"/>
</dbReference>
<dbReference type="EMBL" id="HBUE01241673">
    <property type="protein sequence ID" value="CAG6549697.1"/>
    <property type="molecule type" value="Transcribed_RNA"/>
</dbReference>
<protein>
    <submittedName>
        <fullName evidence="1">(northern house mosquito) hypothetical protein</fullName>
    </submittedName>
</protein>
<proteinExistence type="predicted"/>
<dbReference type="EMBL" id="HBUE01348717">
    <property type="protein sequence ID" value="CAG6601970.1"/>
    <property type="molecule type" value="Transcribed_RNA"/>
</dbReference>
<accession>A0A8D8IBR4</accession>
<dbReference type="EMBL" id="HBUE01348722">
    <property type="protein sequence ID" value="CAG6601984.1"/>
    <property type="molecule type" value="Transcribed_RNA"/>
</dbReference>
<dbReference type="EMBL" id="HBUE01241678">
    <property type="protein sequence ID" value="CAG6549707.1"/>
    <property type="molecule type" value="Transcribed_RNA"/>
</dbReference>